<dbReference type="AlphaFoldDB" id="Q9MF74"/>
<protein>
    <submittedName>
        <fullName evidence="2">Orf123 protein</fullName>
    </submittedName>
</protein>
<name>Q9MF74_BETVV</name>
<dbReference type="EMBL" id="BA000009">
    <property type="protein sequence ID" value="BAA99461.1"/>
    <property type="molecule type" value="Genomic_DNA"/>
</dbReference>
<keyword evidence="2" id="KW-0496">Mitochondrion</keyword>
<organism evidence="2">
    <name type="scientific">Beta vulgaris subsp. vulgaris</name>
    <name type="common">Beet</name>
    <dbReference type="NCBI Taxonomy" id="3555"/>
    <lineage>
        <taxon>Eukaryota</taxon>
        <taxon>Viridiplantae</taxon>
        <taxon>Streptophyta</taxon>
        <taxon>Embryophyta</taxon>
        <taxon>Tracheophyta</taxon>
        <taxon>Spermatophyta</taxon>
        <taxon>Magnoliopsida</taxon>
        <taxon>eudicotyledons</taxon>
        <taxon>Gunneridae</taxon>
        <taxon>Pentapetalae</taxon>
        <taxon>Caryophyllales</taxon>
        <taxon>Chenopodiaceae</taxon>
        <taxon>Betoideae</taxon>
        <taxon>Beta</taxon>
    </lineage>
</organism>
<evidence type="ECO:0000256" key="1">
    <source>
        <dbReference type="SAM" id="MobiDB-lite"/>
    </source>
</evidence>
<sequence length="123" mass="13974">MLKQLHTCCRRTYGSSIRSSCLGWCEANTDSHSIDRSLYDDQEPAQPDLPVEVRSDEPELAEDPDFDRRWQEALAFAKERKWKEGSPNADNTTAAPSLNETATVNAAVPAVKHEERYYYHSSL</sequence>
<accession>Q9MF74</accession>
<reference evidence="2" key="2">
    <citation type="journal article" date="2006" name="Mol. Genet. Genomics">
        <title>Patterns of partial RNA editing in mitochondrial genes of Beta vulgaris.</title>
        <authorList>
            <person name="Mower J.P."/>
            <person name="Palmer J.D."/>
        </authorList>
    </citation>
    <scope>NUCLEOTIDE SEQUENCE</scope>
</reference>
<geneLocation type="mitochondrion" evidence="2"/>
<gene>
    <name evidence="2" type="primary">orf123</name>
</gene>
<dbReference type="GeneID" id="809537"/>
<proteinExistence type="predicted"/>
<dbReference type="RefSeq" id="NP_064068.1">
    <property type="nucleotide sequence ID" value="NC_002511.2"/>
</dbReference>
<evidence type="ECO:0000313" key="2">
    <source>
        <dbReference type="EMBL" id="BAA99461.1"/>
    </source>
</evidence>
<feature type="region of interest" description="Disordered" evidence="1">
    <location>
        <begin position="38"/>
        <end position="62"/>
    </location>
</feature>
<reference evidence="2" key="1">
    <citation type="journal article" date="2000" name="Nucleic Acids Res.">
        <title>The complete nucleotide sequence of the mitochondrial genome of sugar beet (Beta vulgaris L.) reveals a novel gene for tRNACys(GCA).</title>
        <authorList>
            <person name="Kubo T."/>
            <person name="Nishizawa S."/>
            <person name="Sugawara A."/>
            <person name="Itchoda N."/>
            <person name="Estiati A."/>
            <person name="Mikami T."/>
        </authorList>
    </citation>
    <scope>NUCLEOTIDE SEQUENCE</scope>
</reference>
<dbReference type="KEGG" id="bvg:809537"/>